<accession>A0A087TXN6</accession>
<evidence type="ECO:0000313" key="1">
    <source>
        <dbReference type="EMBL" id="KFM69875.1"/>
    </source>
</evidence>
<organism evidence="1 2">
    <name type="scientific">Stegodyphus mimosarum</name>
    <name type="common">African social velvet spider</name>
    <dbReference type="NCBI Taxonomy" id="407821"/>
    <lineage>
        <taxon>Eukaryota</taxon>
        <taxon>Metazoa</taxon>
        <taxon>Ecdysozoa</taxon>
        <taxon>Arthropoda</taxon>
        <taxon>Chelicerata</taxon>
        <taxon>Arachnida</taxon>
        <taxon>Araneae</taxon>
        <taxon>Araneomorphae</taxon>
        <taxon>Entelegynae</taxon>
        <taxon>Eresoidea</taxon>
        <taxon>Eresidae</taxon>
        <taxon>Stegodyphus</taxon>
    </lineage>
</organism>
<proteinExistence type="predicted"/>
<dbReference type="Proteomes" id="UP000054359">
    <property type="component" value="Unassembled WGS sequence"/>
</dbReference>
<dbReference type="EMBL" id="KK117225">
    <property type="protein sequence ID" value="KFM69875.1"/>
    <property type="molecule type" value="Genomic_DNA"/>
</dbReference>
<feature type="non-terminal residue" evidence="1">
    <location>
        <position position="72"/>
    </location>
</feature>
<evidence type="ECO:0000313" key="2">
    <source>
        <dbReference type="Proteomes" id="UP000054359"/>
    </source>
</evidence>
<sequence length="72" mass="7895">MSLGEMATTIYRLYAGHPESLIRHTYYVVLTTGVLLPFPRKLYSGILAAAVIAVDLMLSSLSSSHKENIITV</sequence>
<gene>
    <name evidence="1" type="ORF">X975_07324</name>
</gene>
<dbReference type="AlphaFoldDB" id="A0A087TXN6"/>
<keyword evidence="2" id="KW-1185">Reference proteome</keyword>
<reference evidence="1 2" key="1">
    <citation type="submission" date="2013-11" db="EMBL/GenBank/DDBJ databases">
        <title>Genome sequencing of Stegodyphus mimosarum.</title>
        <authorList>
            <person name="Bechsgaard J."/>
        </authorList>
    </citation>
    <scope>NUCLEOTIDE SEQUENCE [LARGE SCALE GENOMIC DNA]</scope>
</reference>
<name>A0A087TXN6_STEMI</name>
<dbReference type="OrthoDB" id="6428557at2759"/>
<protein>
    <submittedName>
        <fullName evidence="1">Uncharacterized protein</fullName>
    </submittedName>
</protein>